<dbReference type="Pfam" id="PF11617">
    <property type="entry name" value="Cu-binding_MopE"/>
    <property type="match status" value="4"/>
</dbReference>
<dbReference type="Proteomes" id="UP000034883">
    <property type="component" value="Chromosome"/>
</dbReference>
<dbReference type="KEGG" id="samy:DB32_005856"/>
<feature type="signal peptide" evidence="2">
    <location>
        <begin position="1"/>
        <end position="24"/>
    </location>
</feature>
<reference evidence="3 4" key="1">
    <citation type="submission" date="2015-03" db="EMBL/GenBank/DDBJ databases">
        <title>Genome assembly of Sandaracinus amylolyticus DSM 53668.</title>
        <authorList>
            <person name="Sharma G."/>
            <person name="Subramanian S."/>
        </authorList>
    </citation>
    <scope>NUCLEOTIDE SEQUENCE [LARGE SCALE GENOMIC DNA]</scope>
    <source>
        <strain evidence="3 4">DSM 53668</strain>
    </source>
</reference>
<evidence type="ECO:0000256" key="1">
    <source>
        <dbReference type="SAM" id="MobiDB-lite"/>
    </source>
</evidence>
<feature type="region of interest" description="Disordered" evidence="1">
    <location>
        <begin position="36"/>
        <end position="57"/>
    </location>
</feature>
<sequence>MLHLRSFARRCSLALLLLSSSACEENVAPDVDAARSDAGVPLDAPARDDASDDPDARTLACTPGAVETCYEGPSGTRDVGACVAGTHTCAIDGSGFGACTGQTLPRAEDCATAIDDDCDGTVNESEAGCVCTPGTSTSCYGGPAGSAGVGICVAGTRACAADGRSYVDACVGEVRPSSETCANDADDDCDGAVNEEGEGCACQPGTTRACYAGPAGTEGVAACAAGEQACLSDGTGYGDCVGDVLPEPETCANAVDDDCDGAINEDGDGCACAPGSTSGCYTGPPGTQGVGVCSAGTQTCDALGTAYGACVGETLPAPSETCGDGVDDDCDGTPDDGCAVRYATIQGMLESLCGPCHTTGSASALNVRDYASTQIAAGSCAGMTQGACMLVRIQNGTMPRGGVCTGDPTLDVGRPACLDADDHAALQAWITGGQLP</sequence>
<dbReference type="PROSITE" id="PS51257">
    <property type="entry name" value="PROKAR_LIPOPROTEIN"/>
    <property type="match status" value="1"/>
</dbReference>
<accession>A0A0F6YLV6</accession>
<keyword evidence="2" id="KW-0732">Signal</keyword>
<protein>
    <submittedName>
        <fullName evidence="3">Tryptophan synthase alpha chain</fullName>
    </submittedName>
</protein>
<evidence type="ECO:0000313" key="4">
    <source>
        <dbReference type="Proteomes" id="UP000034883"/>
    </source>
</evidence>
<name>A0A0F6YLV6_9BACT</name>
<keyword evidence="4" id="KW-1185">Reference proteome</keyword>
<evidence type="ECO:0000313" key="3">
    <source>
        <dbReference type="EMBL" id="AKF08707.1"/>
    </source>
</evidence>
<dbReference type="EMBL" id="CP011125">
    <property type="protein sequence ID" value="AKF08707.1"/>
    <property type="molecule type" value="Genomic_DNA"/>
</dbReference>
<organism evidence="3 4">
    <name type="scientific">Sandaracinus amylolyticus</name>
    <dbReference type="NCBI Taxonomy" id="927083"/>
    <lineage>
        <taxon>Bacteria</taxon>
        <taxon>Pseudomonadati</taxon>
        <taxon>Myxococcota</taxon>
        <taxon>Polyangia</taxon>
        <taxon>Polyangiales</taxon>
        <taxon>Sandaracinaceae</taxon>
        <taxon>Sandaracinus</taxon>
    </lineage>
</organism>
<proteinExistence type="predicted"/>
<evidence type="ECO:0000256" key="2">
    <source>
        <dbReference type="SAM" id="SignalP"/>
    </source>
</evidence>
<dbReference type="AlphaFoldDB" id="A0A0F6YLV6"/>
<dbReference type="InterPro" id="IPR021655">
    <property type="entry name" value="Put_metal-bd"/>
</dbReference>
<feature type="chain" id="PRO_5002512924" evidence="2">
    <location>
        <begin position="25"/>
        <end position="436"/>
    </location>
</feature>
<gene>
    <name evidence="3" type="ORF">DB32_005856</name>
</gene>